<proteinExistence type="predicted"/>
<evidence type="ECO:0000256" key="1">
    <source>
        <dbReference type="SAM" id="Phobius"/>
    </source>
</evidence>
<dbReference type="AlphaFoldDB" id="A0A3P8C381"/>
<feature type="transmembrane region" description="Helical" evidence="1">
    <location>
        <begin position="6"/>
        <end position="28"/>
    </location>
</feature>
<sequence>MTCVNTMNIISWTIWIICFIMSFSWRYLMDSLIFRKNIVVSVTFKKHDQIARTFTI</sequence>
<evidence type="ECO:0000313" key="3">
    <source>
        <dbReference type="Proteomes" id="UP000269396"/>
    </source>
</evidence>
<dbReference type="EMBL" id="UZAL01026726">
    <property type="protein sequence ID" value="VDP25220.1"/>
    <property type="molecule type" value="Genomic_DNA"/>
</dbReference>
<keyword evidence="1" id="KW-0472">Membrane</keyword>
<organism evidence="2 3">
    <name type="scientific">Schistosoma mattheei</name>
    <dbReference type="NCBI Taxonomy" id="31246"/>
    <lineage>
        <taxon>Eukaryota</taxon>
        <taxon>Metazoa</taxon>
        <taxon>Spiralia</taxon>
        <taxon>Lophotrochozoa</taxon>
        <taxon>Platyhelminthes</taxon>
        <taxon>Trematoda</taxon>
        <taxon>Digenea</taxon>
        <taxon>Strigeidida</taxon>
        <taxon>Schistosomatoidea</taxon>
        <taxon>Schistosomatidae</taxon>
        <taxon>Schistosoma</taxon>
    </lineage>
</organism>
<name>A0A3P8C381_9TREM</name>
<reference evidence="2 3" key="1">
    <citation type="submission" date="2018-11" db="EMBL/GenBank/DDBJ databases">
        <authorList>
            <consortium name="Pathogen Informatics"/>
        </authorList>
    </citation>
    <scope>NUCLEOTIDE SEQUENCE [LARGE SCALE GENOMIC DNA]</scope>
    <source>
        <strain>Denwood</strain>
        <strain evidence="3">Zambia</strain>
    </source>
</reference>
<keyword evidence="1" id="KW-0812">Transmembrane</keyword>
<keyword evidence="3" id="KW-1185">Reference proteome</keyword>
<accession>A0A3P8C381</accession>
<evidence type="ECO:0000313" key="2">
    <source>
        <dbReference type="EMBL" id="VDP25220.1"/>
    </source>
</evidence>
<dbReference type="Proteomes" id="UP000269396">
    <property type="component" value="Unassembled WGS sequence"/>
</dbReference>
<gene>
    <name evidence="2" type="ORF">SMTD_LOCUS4797</name>
</gene>
<keyword evidence="1" id="KW-1133">Transmembrane helix</keyword>
<protein>
    <submittedName>
        <fullName evidence="2">Uncharacterized protein</fullName>
    </submittedName>
</protein>